<evidence type="ECO:0000256" key="1">
    <source>
        <dbReference type="SAM" id="MobiDB-lite"/>
    </source>
</evidence>
<feature type="compositionally biased region" description="Acidic residues" evidence="1">
    <location>
        <begin position="767"/>
        <end position="777"/>
    </location>
</feature>
<reference evidence="2 3" key="1">
    <citation type="submission" date="2015-04" db="EMBL/GenBank/DDBJ databases">
        <title>Complete genome sequence of Schizopora paradoxa KUC8140, a cosmopolitan wood degrader in East Asia.</title>
        <authorList>
            <consortium name="DOE Joint Genome Institute"/>
            <person name="Min B."/>
            <person name="Park H."/>
            <person name="Jang Y."/>
            <person name="Kim J.-J."/>
            <person name="Kim K.H."/>
            <person name="Pangilinan J."/>
            <person name="Lipzen A."/>
            <person name="Riley R."/>
            <person name="Grigoriev I.V."/>
            <person name="Spatafora J.W."/>
            <person name="Choi I.-G."/>
        </authorList>
    </citation>
    <scope>NUCLEOTIDE SEQUENCE [LARGE SCALE GENOMIC DNA]</scope>
    <source>
        <strain evidence="2 3">KUC8140</strain>
    </source>
</reference>
<dbReference type="OrthoDB" id="3066495at2759"/>
<dbReference type="EMBL" id="KQ085984">
    <property type="protein sequence ID" value="KLO12130.1"/>
    <property type="molecule type" value="Genomic_DNA"/>
</dbReference>
<evidence type="ECO:0000313" key="2">
    <source>
        <dbReference type="EMBL" id="KLO12130.1"/>
    </source>
</evidence>
<sequence>MSNDQHNALNRFGTFSSSTRSMATSPDVVGPGRTLGLLFDWLGKGLESFLNKRASQLNLGPEAVARDIRRIRRHEQTSLMARYAAPYAHLTKAREKQVRKLCEKLLKYVRSHVQSTQLEALYEIMELSMQDRVVREILLNLGIKRLIPNFKETELALAMSKTIYFVENTEIHELWDRLYFSGYSRYGYSSVESEDVKLLKKFLSDPNSSFIVARHLSRLESDSHPGYINNLLAQYFDLTVTNPDIIEWSNLNTIGFGLTTWPYMSNVPYTYRPDIIENLVRRSKSLIRFFEGALNVRGVKFLSMGPGDGTGESFSFTWKEEEVPGASVFMTPSSTGFRFFKDVLDTLTGSKDFKDHISFLRKESGQTQNGMKIIPIGNEVLVIVSYILNHVREAGSSVCDRRHLPLHQEHNSSQNRSADEDYSIDRLKVAIELLVAYCGAKQVKDRALAAFYIKAISALGRYYKYAFQHAPHYHLYFSQQYYFCDSDHTNLMQDLYYNRRLDLLQGGVNILWRIRAKGKHFILRYDSPGRYGSPRGMRGNCCILDLWNDHVDRIDVTLIPFGTAIPLARSDLRSPFNLTSHYPILAFYDGSGEPHYLAFFCKDGIHGKRSQYIFTAFKEGDTAATWYDEFGRAHIAQDFEPVVLRNDPIDFQIGNDIYSTSDLRPRAGSLDHTGPIYWLQYFPKRDPELFEDIECEILRWINGMIMSQNGESAIEKSPWLRESIPCRSWKCRCKVPSSFQYSFGRDDDSEPTVSPLGSEVEAYYSEAESESPPDEIIEPSMDGQNYPSLNKDLDTWKEIAEDADRNISDGPPNSSEGSGISENFAEDDEGMVEAEEVLDVGPIPGEETKEDLRRTIEEKDKEIAMLRAMLSKNSDDV</sequence>
<feature type="compositionally biased region" description="Polar residues" evidence="1">
    <location>
        <begin position="811"/>
        <end position="821"/>
    </location>
</feature>
<evidence type="ECO:0000313" key="3">
    <source>
        <dbReference type="Proteomes" id="UP000053477"/>
    </source>
</evidence>
<name>A0A0H2RJE2_9AGAM</name>
<dbReference type="InParanoid" id="A0A0H2RJE2"/>
<dbReference type="Proteomes" id="UP000053477">
    <property type="component" value="Unassembled WGS sequence"/>
</dbReference>
<protein>
    <submittedName>
        <fullName evidence="2">Uncharacterized protein</fullName>
    </submittedName>
</protein>
<accession>A0A0H2RJE2</accession>
<keyword evidence="3" id="KW-1185">Reference proteome</keyword>
<feature type="region of interest" description="Disordered" evidence="1">
    <location>
        <begin position="766"/>
        <end position="785"/>
    </location>
</feature>
<gene>
    <name evidence="2" type="ORF">SCHPADRAFT_435370</name>
</gene>
<organism evidence="2 3">
    <name type="scientific">Schizopora paradoxa</name>
    <dbReference type="NCBI Taxonomy" id="27342"/>
    <lineage>
        <taxon>Eukaryota</taxon>
        <taxon>Fungi</taxon>
        <taxon>Dikarya</taxon>
        <taxon>Basidiomycota</taxon>
        <taxon>Agaricomycotina</taxon>
        <taxon>Agaricomycetes</taxon>
        <taxon>Hymenochaetales</taxon>
        <taxon>Schizoporaceae</taxon>
        <taxon>Schizopora</taxon>
    </lineage>
</organism>
<dbReference type="AlphaFoldDB" id="A0A0H2RJE2"/>
<proteinExistence type="predicted"/>
<feature type="region of interest" description="Disordered" evidence="1">
    <location>
        <begin position="802"/>
        <end position="831"/>
    </location>
</feature>